<keyword evidence="2" id="KW-0963">Cytoplasm</keyword>
<feature type="non-terminal residue" evidence="3">
    <location>
        <position position="1"/>
    </location>
</feature>
<dbReference type="PANTHER" id="PTHR46016">
    <property type="entry name" value="ZINC FINGER, RING/FYVE/PHD-TYPE"/>
    <property type="match status" value="1"/>
</dbReference>
<keyword evidence="3" id="KW-0436">Ligase</keyword>
<organism evidence="3 4">
    <name type="scientific">Polypterus senegalus</name>
    <name type="common">Senegal bichir</name>
    <dbReference type="NCBI Taxonomy" id="55291"/>
    <lineage>
        <taxon>Eukaryota</taxon>
        <taxon>Metazoa</taxon>
        <taxon>Chordata</taxon>
        <taxon>Craniata</taxon>
        <taxon>Vertebrata</taxon>
        <taxon>Euteleostomi</taxon>
        <taxon>Actinopterygii</taxon>
        <taxon>Polypteriformes</taxon>
        <taxon>Polypteridae</taxon>
        <taxon>Polypterus</taxon>
    </lineage>
</organism>
<dbReference type="EMBL" id="JAATIS010007298">
    <property type="protein sequence ID" value="KAG2458093.1"/>
    <property type="molecule type" value="Genomic_DNA"/>
</dbReference>
<dbReference type="SUPFAM" id="SSF57850">
    <property type="entry name" value="RING/U-box"/>
    <property type="match status" value="1"/>
</dbReference>
<evidence type="ECO:0000256" key="1">
    <source>
        <dbReference type="ARBA" id="ARBA00004496"/>
    </source>
</evidence>
<gene>
    <name evidence="3" type="primary">Rnf114</name>
    <name evidence="3" type="ORF">GTO96_0017772</name>
</gene>
<dbReference type="GO" id="GO:0016874">
    <property type="term" value="F:ligase activity"/>
    <property type="evidence" value="ECO:0007669"/>
    <property type="project" value="UniProtKB-KW"/>
</dbReference>
<sequence>MDAFDFEPGNAEEFECPICRDVLFDPVSLPCKHVSIQTRNHCPTCRGQDTTTVQANDVIARMTYKTATCKTCGVQVCPICASMPYGDPSYQSRNFLGHLNLRHSFYVQDFMVGNINL</sequence>
<reference evidence="3 4" key="1">
    <citation type="journal article" date="2021" name="Cell">
        <title>Tracing the genetic footprints of vertebrate landing in non-teleost ray-finned fishes.</title>
        <authorList>
            <person name="Bi X."/>
            <person name="Wang K."/>
            <person name="Yang L."/>
            <person name="Pan H."/>
            <person name="Jiang H."/>
            <person name="Wei Q."/>
            <person name="Fang M."/>
            <person name="Yu H."/>
            <person name="Zhu C."/>
            <person name="Cai Y."/>
            <person name="He Y."/>
            <person name="Gan X."/>
            <person name="Zeng H."/>
            <person name="Yu D."/>
            <person name="Zhu Y."/>
            <person name="Jiang H."/>
            <person name="Qiu Q."/>
            <person name="Yang H."/>
            <person name="Zhang Y.E."/>
            <person name="Wang W."/>
            <person name="Zhu M."/>
            <person name="He S."/>
            <person name="Zhang G."/>
        </authorList>
    </citation>
    <scope>NUCLEOTIDE SEQUENCE [LARGE SCALE GENOMIC DNA]</scope>
    <source>
        <strain evidence="3">Bchr_013</strain>
    </source>
</reference>
<comment type="caution">
    <text evidence="3">The sequence shown here is derived from an EMBL/GenBank/DDBJ whole genome shotgun (WGS) entry which is preliminary data.</text>
</comment>
<comment type="subcellular location">
    <subcellularLocation>
        <location evidence="1">Cytoplasm</location>
    </subcellularLocation>
</comment>
<name>A0A8X7WYC4_POLSE</name>
<keyword evidence="4" id="KW-1185">Reference proteome</keyword>
<dbReference type="GO" id="GO:0005737">
    <property type="term" value="C:cytoplasm"/>
    <property type="evidence" value="ECO:0007669"/>
    <property type="project" value="UniProtKB-SubCell"/>
</dbReference>
<evidence type="ECO:0000313" key="4">
    <source>
        <dbReference type="Proteomes" id="UP000886611"/>
    </source>
</evidence>
<dbReference type="AlphaFoldDB" id="A0A8X7WYC4"/>
<evidence type="ECO:0000313" key="3">
    <source>
        <dbReference type="EMBL" id="KAG2458093.1"/>
    </source>
</evidence>
<dbReference type="GO" id="GO:0006511">
    <property type="term" value="P:ubiquitin-dependent protein catabolic process"/>
    <property type="evidence" value="ECO:0007669"/>
    <property type="project" value="TreeGrafter"/>
</dbReference>
<dbReference type="PANTHER" id="PTHR46016:SF4">
    <property type="entry name" value="E3 UBIQUITIN-PROTEIN LIGASE RNF166"/>
    <property type="match status" value="1"/>
</dbReference>
<dbReference type="GO" id="GO:0061630">
    <property type="term" value="F:ubiquitin protein ligase activity"/>
    <property type="evidence" value="ECO:0007669"/>
    <property type="project" value="TreeGrafter"/>
</dbReference>
<feature type="non-terminal residue" evidence="3">
    <location>
        <position position="117"/>
    </location>
</feature>
<protein>
    <submittedName>
        <fullName evidence="3">RN114 ligase</fullName>
    </submittedName>
</protein>
<dbReference type="InterPro" id="IPR013083">
    <property type="entry name" value="Znf_RING/FYVE/PHD"/>
</dbReference>
<dbReference type="GO" id="GO:0000209">
    <property type="term" value="P:protein polyubiquitination"/>
    <property type="evidence" value="ECO:0007669"/>
    <property type="project" value="TreeGrafter"/>
</dbReference>
<dbReference type="Gene3D" id="3.30.40.10">
    <property type="entry name" value="Zinc/RING finger domain, C3HC4 (zinc finger)"/>
    <property type="match status" value="1"/>
</dbReference>
<dbReference type="InterPro" id="IPR051438">
    <property type="entry name" value="RNF_E3_ubiq-protein_ligase"/>
</dbReference>
<evidence type="ECO:0000256" key="2">
    <source>
        <dbReference type="ARBA" id="ARBA00022490"/>
    </source>
</evidence>
<proteinExistence type="predicted"/>
<dbReference type="Proteomes" id="UP000886611">
    <property type="component" value="Unassembled WGS sequence"/>
</dbReference>
<accession>A0A8X7WYC4</accession>